<evidence type="ECO:0000256" key="4">
    <source>
        <dbReference type="PROSITE-ProRule" id="PRU00433"/>
    </source>
</evidence>
<evidence type="ECO:0000256" key="2">
    <source>
        <dbReference type="ARBA" id="ARBA00022723"/>
    </source>
</evidence>
<dbReference type="InterPro" id="IPR009056">
    <property type="entry name" value="Cyt_c-like_dom"/>
</dbReference>
<evidence type="ECO:0000313" key="7">
    <source>
        <dbReference type="Proteomes" id="UP000199585"/>
    </source>
</evidence>
<dbReference type="OrthoDB" id="9811281at2"/>
<dbReference type="RefSeq" id="WP_089904714.1">
    <property type="nucleotide sequence ID" value="NZ_FOCI01000021.1"/>
</dbReference>
<dbReference type="Gene3D" id="1.10.760.10">
    <property type="entry name" value="Cytochrome c-like domain"/>
    <property type="match status" value="1"/>
</dbReference>
<dbReference type="PROSITE" id="PS51007">
    <property type="entry name" value="CYTC"/>
    <property type="match status" value="1"/>
</dbReference>
<organism evidence="6 7">
    <name type="scientific">Loktanella fryxellensis</name>
    <dbReference type="NCBI Taxonomy" id="245187"/>
    <lineage>
        <taxon>Bacteria</taxon>
        <taxon>Pseudomonadati</taxon>
        <taxon>Pseudomonadota</taxon>
        <taxon>Alphaproteobacteria</taxon>
        <taxon>Rhodobacterales</taxon>
        <taxon>Roseobacteraceae</taxon>
        <taxon>Loktanella</taxon>
    </lineage>
</organism>
<accession>A0A1H8HJX5</accession>
<feature type="domain" description="Cytochrome c" evidence="5">
    <location>
        <begin position="1"/>
        <end position="79"/>
    </location>
</feature>
<dbReference type="STRING" id="245187.SAMN04488003_12125"/>
<reference evidence="6 7" key="1">
    <citation type="submission" date="2016-10" db="EMBL/GenBank/DDBJ databases">
        <authorList>
            <person name="de Groot N.N."/>
        </authorList>
    </citation>
    <scope>NUCLEOTIDE SEQUENCE [LARGE SCALE GENOMIC DNA]</scope>
    <source>
        <strain evidence="6 7">DSM 16213</strain>
    </source>
</reference>
<evidence type="ECO:0000313" key="6">
    <source>
        <dbReference type="EMBL" id="SEN56247.1"/>
    </source>
</evidence>
<dbReference type="GO" id="GO:0046872">
    <property type="term" value="F:metal ion binding"/>
    <property type="evidence" value="ECO:0007669"/>
    <property type="project" value="UniProtKB-KW"/>
</dbReference>
<dbReference type="GO" id="GO:0020037">
    <property type="term" value="F:heme binding"/>
    <property type="evidence" value="ECO:0007669"/>
    <property type="project" value="InterPro"/>
</dbReference>
<dbReference type="InterPro" id="IPR036909">
    <property type="entry name" value="Cyt_c-like_dom_sf"/>
</dbReference>
<keyword evidence="1 4" id="KW-0349">Heme</keyword>
<dbReference type="Proteomes" id="UP000199585">
    <property type="component" value="Unassembled WGS sequence"/>
</dbReference>
<keyword evidence="3 4" id="KW-0408">Iron</keyword>
<evidence type="ECO:0000259" key="5">
    <source>
        <dbReference type="PROSITE" id="PS51007"/>
    </source>
</evidence>
<proteinExistence type="predicted"/>
<name>A0A1H8HJX5_9RHOB</name>
<evidence type="ECO:0000256" key="3">
    <source>
        <dbReference type="ARBA" id="ARBA00023004"/>
    </source>
</evidence>
<keyword evidence="7" id="KW-1185">Reference proteome</keyword>
<gene>
    <name evidence="6" type="ORF">SAMN04488003_12125</name>
</gene>
<dbReference type="SUPFAM" id="SSF46626">
    <property type="entry name" value="Cytochrome c"/>
    <property type="match status" value="1"/>
</dbReference>
<dbReference type="GO" id="GO:0009055">
    <property type="term" value="F:electron transfer activity"/>
    <property type="evidence" value="ECO:0007669"/>
    <property type="project" value="InterPro"/>
</dbReference>
<dbReference type="Pfam" id="PF13442">
    <property type="entry name" value="Cytochrome_CBB3"/>
    <property type="match status" value="1"/>
</dbReference>
<dbReference type="EMBL" id="FOCI01000021">
    <property type="protein sequence ID" value="SEN56247.1"/>
    <property type="molecule type" value="Genomic_DNA"/>
</dbReference>
<keyword evidence="2 4" id="KW-0479">Metal-binding</keyword>
<dbReference type="AlphaFoldDB" id="A0A1H8HJX5"/>
<evidence type="ECO:0000256" key="1">
    <source>
        <dbReference type="ARBA" id="ARBA00022617"/>
    </source>
</evidence>
<sequence>MAGAARFADNCAACLGDGGGGNTDMGAPNLTHAVWLYGSDDASMVRTIWDGRQGRLPAWEDHLSLTERRILAVYLQHLGQGAAQ</sequence>
<protein>
    <submittedName>
        <fullName evidence="6">Cytochrome c oxidase, cbb3-type, subunit III</fullName>
    </submittedName>
</protein>